<dbReference type="PROSITE" id="PS51257">
    <property type="entry name" value="PROKAR_LIPOPROTEIN"/>
    <property type="match status" value="1"/>
</dbReference>
<dbReference type="PANTHER" id="PTHR30329">
    <property type="entry name" value="STATOR ELEMENT OF FLAGELLAR MOTOR COMPLEX"/>
    <property type="match status" value="1"/>
</dbReference>
<feature type="compositionally biased region" description="Basic and acidic residues" evidence="3">
    <location>
        <begin position="253"/>
        <end position="262"/>
    </location>
</feature>
<organism evidence="5 6">
    <name type="scientific">Pendulispora rubella</name>
    <dbReference type="NCBI Taxonomy" id="2741070"/>
    <lineage>
        <taxon>Bacteria</taxon>
        <taxon>Pseudomonadati</taxon>
        <taxon>Myxococcota</taxon>
        <taxon>Myxococcia</taxon>
        <taxon>Myxococcales</taxon>
        <taxon>Sorangiineae</taxon>
        <taxon>Pendulisporaceae</taxon>
        <taxon>Pendulispora</taxon>
    </lineage>
</organism>
<feature type="coiled-coil region" evidence="2">
    <location>
        <begin position="31"/>
        <end position="117"/>
    </location>
</feature>
<protein>
    <submittedName>
        <fullName evidence="5">OmpA family protein</fullName>
    </submittedName>
</protein>
<accession>A0ABZ2LPF5</accession>
<dbReference type="EMBL" id="CP089983">
    <property type="protein sequence ID" value="WXB10812.1"/>
    <property type="molecule type" value="Genomic_DNA"/>
</dbReference>
<keyword evidence="2" id="KW-0175">Coiled coil</keyword>
<evidence type="ECO:0000256" key="2">
    <source>
        <dbReference type="SAM" id="Coils"/>
    </source>
</evidence>
<dbReference type="RefSeq" id="WP_394840478.1">
    <property type="nucleotide sequence ID" value="NZ_CP089929.1"/>
</dbReference>
<dbReference type="PANTHER" id="PTHR30329:SF21">
    <property type="entry name" value="LIPOPROTEIN YIAD-RELATED"/>
    <property type="match status" value="1"/>
</dbReference>
<evidence type="ECO:0000259" key="4">
    <source>
        <dbReference type="PROSITE" id="PS51123"/>
    </source>
</evidence>
<dbReference type="CDD" id="cd07185">
    <property type="entry name" value="OmpA_C-like"/>
    <property type="match status" value="1"/>
</dbReference>
<reference evidence="5" key="1">
    <citation type="submission" date="2021-12" db="EMBL/GenBank/DDBJ databases">
        <title>Discovery of the Pendulisporaceae a myxobacterial family with distinct sporulation behavior and unique specialized metabolism.</title>
        <authorList>
            <person name="Garcia R."/>
            <person name="Popoff A."/>
            <person name="Bader C.D."/>
            <person name="Loehr J."/>
            <person name="Walesch S."/>
            <person name="Walt C."/>
            <person name="Boldt J."/>
            <person name="Bunk B."/>
            <person name="Haeckl F.J.F.P.J."/>
            <person name="Gunesch A.P."/>
            <person name="Birkelbach J."/>
            <person name="Nuebel U."/>
            <person name="Pietschmann T."/>
            <person name="Bach T."/>
            <person name="Mueller R."/>
        </authorList>
    </citation>
    <scope>NUCLEOTIDE SEQUENCE</scope>
    <source>
        <strain evidence="5">MSr11367</strain>
    </source>
</reference>
<dbReference type="InterPro" id="IPR006665">
    <property type="entry name" value="OmpA-like"/>
</dbReference>
<dbReference type="Pfam" id="PF00691">
    <property type="entry name" value="OmpA"/>
    <property type="match status" value="1"/>
</dbReference>
<feature type="compositionally biased region" description="Low complexity" evidence="3">
    <location>
        <begin position="213"/>
        <end position="223"/>
    </location>
</feature>
<evidence type="ECO:0000256" key="1">
    <source>
        <dbReference type="PROSITE-ProRule" id="PRU00473"/>
    </source>
</evidence>
<dbReference type="Proteomes" id="UP001374803">
    <property type="component" value="Chromosome"/>
</dbReference>
<proteinExistence type="predicted"/>
<dbReference type="SUPFAM" id="SSF103088">
    <property type="entry name" value="OmpA-like"/>
    <property type="match status" value="1"/>
</dbReference>
<dbReference type="Gene3D" id="1.20.5.1700">
    <property type="match status" value="1"/>
</dbReference>
<dbReference type="InterPro" id="IPR050330">
    <property type="entry name" value="Bact_OuterMem_StrucFunc"/>
</dbReference>
<sequence length="282" mass="30754">MARESFRWSMLATMAALLLTLVGCGHTDEEMAGKQREIDKLSADLKTAQSQLAEDQAKYGKAQGEIEDLRGQLKQAGIDSDKLRQAVSEYKQRSEQLAAIEQRFRDLKNRLDKLTQVGLKVVVRNNRMVIQLPGDVLFDSGKDELKAGGKDVLAQVAQVIGSDATLSQRIFQVAGHTDNEPYGGGPFKDNWGLSLNRARSTLLYLVTPRADAPAKPGAKAAPAGKGGGGLNPKNWSAAGYGETDPLAGTVENQSKDDRNKNRRVELVLQPNVEEMLNLNNIK</sequence>
<evidence type="ECO:0000313" key="6">
    <source>
        <dbReference type="Proteomes" id="UP001374803"/>
    </source>
</evidence>
<keyword evidence="1" id="KW-0472">Membrane</keyword>
<evidence type="ECO:0000313" key="5">
    <source>
        <dbReference type="EMBL" id="WXB10812.1"/>
    </source>
</evidence>
<gene>
    <name evidence="5" type="ORF">LVJ94_47325</name>
</gene>
<keyword evidence="6" id="KW-1185">Reference proteome</keyword>
<name>A0ABZ2LPF5_9BACT</name>
<evidence type="ECO:0000256" key="3">
    <source>
        <dbReference type="SAM" id="MobiDB-lite"/>
    </source>
</evidence>
<dbReference type="PROSITE" id="PS51123">
    <property type="entry name" value="OMPA_2"/>
    <property type="match status" value="1"/>
</dbReference>
<feature type="domain" description="OmpA-like" evidence="4">
    <location>
        <begin position="125"/>
        <end position="272"/>
    </location>
</feature>
<dbReference type="SUPFAM" id="SSF90257">
    <property type="entry name" value="Myosin rod fragments"/>
    <property type="match status" value="1"/>
</dbReference>
<feature type="region of interest" description="Disordered" evidence="3">
    <location>
        <begin position="212"/>
        <end position="262"/>
    </location>
</feature>
<dbReference type="InterPro" id="IPR036737">
    <property type="entry name" value="OmpA-like_sf"/>
</dbReference>
<dbReference type="Gene3D" id="3.30.1330.60">
    <property type="entry name" value="OmpA-like domain"/>
    <property type="match status" value="1"/>
</dbReference>